<keyword evidence="1" id="KW-0040">ANK repeat</keyword>
<dbReference type="PANTHER" id="PTHR46224:SF10">
    <property type="entry name" value="OS01G0189100 PROTEIN"/>
    <property type="match status" value="1"/>
</dbReference>
<dbReference type="AlphaFoldDB" id="A0AAV5D8H4"/>
<dbReference type="Pfam" id="PF00023">
    <property type="entry name" value="Ank"/>
    <property type="match status" value="1"/>
</dbReference>
<dbReference type="PANTHER" id="PTHR46224">
    <property type="entry name" value="ANKYRIN REPEAT FAMILY PROTEIN"/>
    <property type="match status" value="1"/>
</dbReference>
<name>A0AAV5D8H4_ELECO</name>
<dbReference type="SMART" id="SM00248">
    <property type="entry name" value="ANK"/>
    <property type="match status" value="5"/>
</dbReference>
<dbReference type="Proteomes" id="UP001054889">
    <property type="component" value="Unassembled WGS sequence"/>
</dbReference>
<protein>
    <submittedName>
        <fullName evidence="3">Uncharacterized protein</fullName>
    </submittedName>
</protein>
<reference evidence="3" key="1">
    <citation type="journal article" date="2018" name="DNA Res.">
        <title>Multiple hybrid de novo genome assembly of finger millet, an orphan allotetraploid crop.</title>
        <authorList>
            <person name="Hatakeyama M."/>
            <person name="Aluri S."/>
            <person name="Balachadran M.T."/>
            <person name="Sivarajan S.R."/>
            <person name="Patrignani A."/>
            <person name="Gruter S."/>
            <person name="Poveda L."/>
            <person name="Shimizu-Inatsugi R."/>
            <person name="Baeten J."/>
            <person name="Francoijs K.J."/>
            <person name="Nataraja K.N."/>
            <person name="Reddy Y.A.N."/>
            <person name="Phadnis S."/>
            <person name="Ravikumar R.L."/>
            <person name="Schlapbach R."/>
            <person name="Sreeman S.M."/>
            <person name="Shimizu K.K."/>
        </authorList>
    </citation>
    <scope>NUCLEOTIDE SEQUENCE</scope>
</reference>
<evidence type="ECO:0000256" key="2">
    <source>
        <dbReference type="SAM" id="MobiDB-lite"/>
    </source>
</evidence>
<evidence type="ECO:0000313" key="4">
    <source>
        <dbReference type="Proteomes" id="UP001054889"/>
    </source>
</evidence>
<keyword evidence="4" id="KW-1185">Reference proteome</keyword>
<dbReference type="EMBL" id="BQKI01000012">
    <property type="protein sequence ID" value="GJN06546.1"/>
    <property type="molecule type" value="Genomic_DNA"/>
</dbReference>
<dbReference type="InterPro" id="IPR051616">
    <property type="entry name" value="Cul2-RING_E3_ligase_SR"/>
</dbReference>
<dbReference type="InterPro" id="IPR002110">
    <property type="entry name" value="Ankyrin_rpt"/>
</dbReference>
<dbReference type="Gene3D" id="1.25.40.20">
    <property type="entry name" value="Ankyrin repeat-containing domain"/>
    <property type="match status" value="2"/>
</dbReference>
<evidence type="ECO:0000313" key="3">
    <source>
        <dbReference type="EMBL" id="GJN06546.1"/>
    </source>
</evidence>
<accession>A0AAV5D8H4</accession>
<organism evidence="3 4">
    <name type="scientific">Eleusine coracana subsp. coracana</name>
    <dbReference type="NCBI Taxonomy" id="191504"/>
    <lineage>
        <taxon>Eukaryota</taxon>
        <taxon>Viridiplantae</taxon>
        <taxon>Streptophyta</taxon>
        <taxon>Embryophyta</taxon>
        <taxon>Tracheophyta</taxon>
        <taxon>Spermatophyta</taxon>
        <taxon>Magnoliopsida</taxon>
        <taxon>Liliopsida</taxon>
        <taxon>Poales</taxon>
        <taxon>Poaceae</taxon>
        <taxon>PACMAD clade</taxon>
        <taxon>Chloridoideae</taxon>
        <taxon>Cynodonteae</taxon>
        <taxon>Eleusininae</taxon>
        <taxon>Eleusine</taxon>
    </lineage>
</organism>
<reference evidence="3" key="2">
    <citation type="submission" date="2021-12" db="EMBL/GenBank/DDBJ databases">
        <title>Resequencing data analysis of finger millet.</title>
        <authorList>
            <person name="Hatakeyama M."/>
            <person name="Aluri S."/>
            <person name="Balachadran M.T."/>
            <person name="Sivarajan S.R."/>
            <person name="Poveda L."/>
            <person name="Shimizu-Inatsugi R."/>
            <person name="Schlapbach R."/>
            <person name="Sreeman S.M."/>
            <person name="Shimizu K.K."/>
        </authorList>
    </citation>
    <scope>NUCLEOTIDE SEQUENCE</scope>
</reference>
<proteinExistence type="predicted"/>
<gene>
    <name evidence="3" type="primary">ga24282</name>
    <name evidence="3" type="ORF">PR202_ga24282</name>
</gene>
<dbReference type="Pfam" id="PF12796">
    <property type="entry name" value="Ank_2"/>
    <property type="match status" value="1"/>
</dbReference>
<feature type="region of interest" description="Disordered" evidence="2">
    <location>
        <begin position="1"/>
        <end position="20"/>
    </location>
</feature>
<feature type="repeat" description="ANK" evidence="1">
    <location>
        <begin position="90"/>
        <end position="122"/>
    </location>
</feature>
<dbReference type="PROSITE" id="PS50297">
    <property type="entry name" value="ANK_REP_REGION"/>
    <property type="match status" value="2"/>
</dbReference>
<dbReference type="PROSITE" id="PS50088">
    <property type="entry name" value="ANK_REPEAT"/>
    <property type="match status" value="2"/>
</dbReference>
<comment type="caution">
    <text evidence="3">The sequence shown here is derived from an EMBL/GenBank/DDBJ whole genome shotgun (WGS) entry which is preliminary data.</text>
</comment>
<dbReference type="SUPFAM" id="SSF48403">
    <property type="entry name" value="Ankyrin repeat"/>
    <property type="match status" value="1"/>
</dbReference>
<evidence type="ECO:0000256" key="1">
    <source>
        <dbReference type="PROSITE-ProRule" id="PRU00023"/>
    </source>
</evidence>
<dbReference type="InterPro" id="IPR036770">
    <property type="entry name" value="Ankyrin_rpt-contain_sf"/>
</dbReference>
<feature type="repeat" description="ANK" evidence="1">
    <location>
        <begin position="212"/>
        <end position="245"/>
    </location>
</feature>
<sequence>MAPPGGGGHSSSVRSDRSPTGGDSLIDAVLDGDLARVKDIIGEGRRSSTFFLSKEDGYELLHYAACWGHQNTCKYLVEDLEIDPNTTAVDGLTPLMAAARSDSVYTVKYFLDIGINIMQADEKGFTATPCCVRSSCIAGSCKVTEFLLSNGIPVNVDFGSGSPLFHAALRGQENTVKILLDHQANKTCPYSLFLLLLCNHSQAGANVNGARSTISPLLIAAEKGHCTEFIRLLLKAGADPNIPNDFGKLPIEISASRGCKAEVEMLLPLTSRMPNVVNWTADGVITHVKSANAKALRKANLDHITGTRDKRGINGISSKREPFAQYAKRNVKKLCDMLGSMIQKKVPLARLSDGTIRNSVTLSLNDGPFQVLKSYINAVLHFRLWNFERGTCIDISEFFGYTKRIFTTPPDGTFHFLVKYKKYIIDFVFDGRAAWFHGWAIADEAYEFQLSETGKSYMNHNNLKLLEFTGNYKDVPPDNCAGLIDIGLKSMRDTFMRILLSGGKKSTELMYALGTWVILLGEAPKFHRVFLCCCRAIIDTSIVNLDSFDKSLGLMVRRWAKLCEPVGNYLVHCLAGRWKPDFKAMFDEVSRLEVPGLVSIQDVLNNVCIWTHGSPKGSYFKPKGKGNTLASPIDPYTNDDVIVKSWKKKFPENLEVFEEADNKKKAICAARVGV</sequence>